<evidence type="ECO:0000313" key="1">
    <source>
        <dbReference type="EMBL" id="MBC8563465.1"/>
    </source>
</evidence>
<organism evidence="1 2">
    <name type="scientific">Jutongia huaianensis</name>
    <dbReference type="NCBI Taxonomy" id="2763668"/>
    <lineage>
        <taxon>Bacteria</taxon>
        <taxon>Bacillati</taxon>
        <taxon>Bacillota</taxon>
        <taxon>Clostridia</taxon>
        <taxon>Lachnospirales</taxon>
        <taxon>Lachnospiraceae</taxon>
        <taxon>Jutongia</taxon>
    </lineage>
</organism>
<gene>
    <name evidence="1" type="ORF">H8704_12675</name>
</gene>
<dbReference type="RefSeq" id="WP_249298504.1">
    <property type="nucleotide sequence ID" value="NZ_JACRSX010000023.1"/>
</dbReference>
<accession>A0ABR7N526</accession>
<keyword evidence="2" id="KW-1185">Reference proteome</keyword>
<name>A0ABR7N526_9FIRM</name>
<dbReference type="EMBL" id="JACRSX010000023">
    <property type="protein sequence ID" value="MBC8563465.1"/>
    <property type="molecule type" value="Genomic_DNA"/>
</dbReference>
<reference evidence="1 2" key="1">
    <citation type="submission" date="2020-08" db="EMBL/GenBank/DDBJ databases">
        <title>Genome public.</title>
        <authorList>
            <person name="Liu C."/>
            <person name="Sun Q."/>
        </authorList>
    </citation>
    <scope>NUCLEOTIDE SEQUENCE [LARGE SCALE GENOMIC DNA]</scope>
    <source>
        <strain evidence="1 2">NSJ-37</strain>
    </source>
</reference>
<comment type="caution">
    <text evidence="1">The sequence shown here is derived from an EMBL/GenBank/DDBJ whole genome shotgun (WGS) entry which is preliminary data.</text>
</comment>
<protein>
    <submittedName>
        <fullName evidence="1">Uncharacterized protein</fullName>
    </submittedName>
</protein>
<evidence type="ECO:0000313" key="2">
    <source>
        <dbReference type="Proteomes" id="UP000606193"/>
    </source>
</evidence>
<dbReference type="Proteomes" id="UP000606193">
    <property type="component" value="Unassembled WGS sequence"/>
</dbReference>
<feature type="non-terminal residue" evidence="1">
    <location>
        <position position="220"/>
    </location>
</feature>
<sequence>MLIRSKPKKKVILPLSDVEIGAWPEQNFLFGLLLNQETGWDWIMNQFIQLRGAHYINYQYDAVDFSITFYPYGIHQLAPNIFDLCPFINKYIIPRSFISEQYKSFHEFVKNALNNGYYLSTFLDQFFRRDFGGNYGFRHPTFIYGYDDANKEVCLADNFEHGKYQKKQIRYDQLDKAFMLVPTDIWEMSVFLYKLVPYQHSFFTTYVMEQLQDYLNPNSG</sequence>
<proteinExistence type="predicted"/>